<reference evidence="1 2" key="1">
    <citation type="submission" date="2023-10" db="EMBL/GenBank/DDBJ databases">
        <title>Comparative genomics analysis reveals potential genetic determinants of host preference in Cryptosporidium xiaoi.</title>
        <authorList>
            <person name="Xiao L."/>
            <person name="Li J."/>
        </authorList>
    </citation>
    <scope>NUCLEOTIDE SEQUENCE [LARGE SCALE GENOMIC DNA]</scope>
    <source>
        <strain evidence="1 2">52996</strain>
    </source>
</reference>
<dbReference type="Proteomes" id="UP001311799">
    <property type="component" value="Unassembled WGS sequence"/>
</dbReference>
<sequence length="776" mass="90200">MILREFKSSKLLKSSDKIETLTEYLFKLKESDLNSSSPLSPDVEDLFRIHLANLSFGETQSLLEKFVFPGIKILSNNPNALIGDAISIVISLAPFKNCLFINENVIERFSELFIFKDWEKLSQRAICIRISILITLIESKILFNRLIPYLKDFIFLIFNNFEKKSYFIYKSVSNLLSVIVDMEILNSFVFENFHSFQNNLYICISNNSCDVNFSLIQMYKLLINNKNLRMLLFKWSRINNNEMDLCDSCEKIKHYNTLRHDSFDFLLNKLLPLILNNTDNFVSNIGLEILDIILSDTEIFDSNLLLNLKRGHKKRISNLMKSFSKTVINNKGAIKSFILELNILNIIIDNNESCYIFLDDLAYDLLRFTRMLVSSHACYTSCKQLIHSGLFKTLLRVISNFGPLSQFKDNGTKLHYDNFDDSDLKLNYDAKRTNMFICELLETVKVILINLDGFKKSFHITESEILNYTTLMLKSALYCIFRYSASYEHLILFIEEVINIYNRTCLSTWELCFIVKYLITIFSDNNTFWLSDKICNKIVIIIENSIFDHLIINGKSGIQIKNYVITGPNIVLLCSELLVKLTNMENLDGYLYEALLALSSKFIKECLKYKPSKSSNAKANIFHDHYEFFINFMSQFNVKSNNTIVFDSFFINYIIDFSRNGLSPSLLNAVFQLLEIIIRQNNVDVEIELVENLVTELLNYYVPFEENNSYLTLFNTYKYICDSSGKMVNLPNPSQINDDSIPKFNDFDTNHLLNDSQYIKDIVNRFLECTIDCIGD</sequence>
<accession>A0AAV9Y4F6</accession>
<comment type="caution">
    <text evidence="1">The sequence shown here is derived from an EMBL/GenBank/DDBJ whole genome shotgun (WGS) entry which is preliminary data.</text>
</comment>
<dbReference type="AlphaFoldDB" id="A0AAV9Y4F6"/>
<evidence type="ECO:0000313" key="1">
    <source>
        <dbReference type="EMBL" id="KAK6590056.1"/>
    </source>
</evidence>
<organism evidence="1 2">
    <name type="scientific">Cryptosporidium xiaoi</name>
    <dbReference type="NCBI Taxonomy" id="659607"/>
    <lineage>
        <taxon>Eukaryota</taxon>
        <taxon>Sar</taxon>
        <taxon>Alveolata</taxon>
        <taxon>Apicomplexa</taxon>
        <taxon>Conoidasida</taxon>
        <taxon>Coccidia</taxon>
        <taxon>Eucoccidiorida</taxon>
        <taxon>Eimeriorina</taxon>
        <taxon>Cryptosporidiidae</taxon>
        <taxon>Cryptosporidium</taxon>
    </lineage>
</organism>
<name>A0AAV9Y4F6_9CRYT</name>
<evidence type="ECO:0000313" key="2">
    <source>
        <dbReference type="Proteomes" id="UP001311799"/>
    </source>
</evidence>
<proteinExistence type="predicted"/>
<dbReference type="EMBL" id="JAWDEY010000010">
    <property type="protein sequence ID" value="KAK6590056.1"/>
    <property type="molecule type" value="Genomic_DNA"/>
</dbReference>
<protein>
    <submittedName>
        <fullName evidence="1">Uncharacterized protein</fullName>
    </submittedName>
</protein>
<gene>
    <name evidence="1" type="ORF">RS030_192766</name>
</gene>
<keyword evidence="2" id="KW-1185">Reference proteome</keyword>